<reference evidence="2" key="1">
    <citation type="journal article" date="2023" name="Plant J.">
        <title>Genome sequences and population genomics provide insights into the demographic history, inbreeding, and mutation load of two 'living fossil' tree species of Dipteronia.</title>
        <authorList>
            <person name="Feng Y."/>
            <person name="Comes H.P."/>
            <person name="Chen J."/>
            <person name="Zhu S."/>
            <person name="Lu R."/>
            <person name="Zhang X."/>
            <person name="Li P."/>
            <person name="Qiu J."/>
            <person name="Olsen K.M."/>
            <person name="Qiu Y."/>
        </authorList>
    </citation>
    <scope>NUCLEOTIDE SEQUENCE</scope>
    <source>
        <strain evidence="2">NBL</strain>
    </source>
</reference>
<dbReference type="CDD" id="cd06222">
    <property type="entry name" value="RNase_H_like"/>
    <property type="match status" value="1"/>
</dbReference>
<feature type="region of interest" description="Disordered" evidence="1">
    <location>
        <begin position="1"/>
        <end position="20"/>
    </location>
</feature>
<accession>A0AAE0AVT2</accession>
<sequence>MMMADAVAEPQKEEDGGPVMDGGLVETWSGRRAQSRQGYVCDPRTSVLSQCLQVVVGCGDIESFWNDVRVDSTSLKIAFPRIFVLTTNKAGCVRDFGKRVDSKWKWEVQLRRPLFDWEIEQWKCFKVCLGCIQIRDMISDTIVWSHCPHGQFSVGSFRRWTWKLWSICMDWWNVKSCSSPSLRDWWSDDISMMILNIKQSCTDSMPLKTSKIENWIPPLLDSLKSNEDVSARGSPGRAGIGGVLRDSKGKILCTFSDHIGIQDANTAEILAIARVCELCVSKPELVGRDITIASEILAIARVCELCVSKPELVGRDITIASDSKTAVYWVNNEGIGSLKHVQIIYDIRCNVRVMGRSLVIYNSRASNSVVDQLAKNGSGGSEDSLVWGVH</sequence>
<dbReference type="SUPFAM" id="SSF53098">
    <property type="entry name" value="Ribonuclease H-like"/>
    <property type="match status" value="1"/>
</dbReference>
<dbReference type="InterPro" id="IPR012337">
    <property type="entry name" value="RNaseH-like_sf"/>
</dbReference>
<dbReference type="GO" id="GO:0003676">
    <property type="term" value="F:nucleic acid binding"/>
    <property type="evidence" value="ECO:0007669"/>
    <property type="project" value="InterPro"/>
</dbReference>
<dbReference type="AlphaFoldDB" id="A0AAE0AVT2"/>
<dbReference type="InterPro" id="IPR053151">
    <property type="entry name" value="RNase_H-like"/>
</dbReference>
<proteinExistence type="predicted"/>
<name>A0AAE0AVT2_9ROSI</name>
<comment type="caution">
    <text evidence="2">The sequence shown here is derived from an EMBL/GenBank/DDBJ whole genome shotgun (WGS) entry which is preliminary data.</text>
</comment>
<dbReference type="InterPro" id="IPR044730">
    <property type="entry name" value="RNase_H-like_dom_plant"/>
</dbReference>
<dbReference type="EMBL" id="JANJYJ010000003">
    <property type="protein sequence ID" value="KAK3224489.1"/>
    <property type="molecule type" value="Genomic_DNA"/>
</dbReference>
<keyword evidence="3" id="KW-1185">Reference proteome</keyword>
<dbReference type="PANTHER" id="PTHR47723:SF22">
    <property type="entry name" value="RNASE H TYPE-1 DOMAIN-CONTAINING PROTEIN"/>
    <property type="match status" value="1"/>
</dbReference>
<dbReference type="Proteomes" id="UP001281410">
    <property type="component" value="Unassembled WGS sequence"/>
</dbReference>
<evidence type="ECO:0008006" key="4">
    <source>
        <dbReference type="Google" id="ProtNLM"/>
    </source>
</evidence>
<dbReference type="Gene3D" id="3.30.420.10">
    <property type="entry name" value="Ribonuclease H-like superfamily/Ribonuclease H"/>
    <property type="match status" value="1"/>
</dbReference>
<dbReference type="InterPro" id="IPR036397">
    <property type="entry name" value="RNaseH_sf"/>
</dbReference>
<protein>
    <recommendedName>
        <fullName evidence="4">RNase H type-1 domain-containing protein</fullName>
    </recommendedName>
</protein>
<evidence type="ECO:0000256" key="1">
    <source>
        <dbReference type="SAM" id="MobiDB-lite"/>
    </source>
</evidence>
<gene>
    <name evidence="2" type="ORF">Dsin_011514</name>
</gene>
<evidence type="ECO:0000313" key="2">
    <source>
        <dbReference type="EMBL" id="KAK3224489.1"/>
    </source>
</evidence>
<evidence type="ECO:0000313" key="3">
    <source>
        <dbReference type="Proteomes" id="UP001281410"/>
    </source>
</evidence>
<dbReference type="PANTHER" id="PTHR47723">
    <property type="entry name" value="OS05G0353850 PROTEIN"/>
    <property type="match status" value="1"/>
</dbReference>
<organism evidence="2 3">
    <name type="scientific">Dipteronia sinensis</name>
    <dbReference type="NCBI Taxonomy" id="43782"/>
    <lineage>
        <taxon>Eukaryota</taxon>
        <taxon>Viridiplantae</taxon>
        <taxon>Streptophyta</taxon>
        <taxon>Embryophyta</taxon>
        <taxon>Tracheophyta</taxon>
        <taxon>Spermatophyta</taxon>
        <taxon>Magnoliopsida</taxon>
        <taxon>eudicotyledons</taxon>
        <taxon>Gunneridae</taxon>
        <taxon>Pentapetalae</taxon>
        <taxon>rosids</taxon>
        <taxon>malvids</taxon>
        <taxon>Sapindales</taxon>
        <taxon>Sapindaceae</taxon>
        <taxon>Hippocastanoideae</taxon>
        <taxon>Acereae</taxon>
        <taxon>Dipteronia</taxon>
    </lineage>
</organism>